<accession>A0ABU9SS28</accession>
<evidence type="ECO:0000256" key="1">
    <source>
        <dbReference type="ARBA" id="ARBA00022676"/>
    </source>
</evidence>
<evidence type="ECO:0000313" key="4">
    <source>
        <dbReference type="EMBL" id="MEM5496691.1"/>
    </source>
</evidence>
<dbReference type="GO" id="GO:0016740">
    <property type="term" value="F:transferase activity"/>
    <property type="evidence" value="ECO:0007669"/>
    <property type="project" value="UniProtKB-KW"/>
</dbReference>
<dbReference type="InterPro" id="IPR035902">
    <property type="entry name" value="Nuc_phospho_transferase"/>
</dbReference>
<evidence type="ECO:0000259" key="3">
    <source>
        <dbReference type="Pfam" id="PF02885"/>
    </source>
</evidence>
<dbReference type="Pfam" id="PF02885">
    <property type="entry name" value="Glycos_trans_3N"/>
    <property type="match status" value="1"/>
</dbReference>
<name>A0ABU9SS28_9ALTE</name>
<dbReference type="RefSeq" id="WP_342881059.1">
    <property type="nucleotide sequence ID" value="NZ_JBBMQS010000002.1"/>
</dbReference>
<dbReference type="InterPro" id="IPR005940">
    <property type="entry name" value="Anthranilate_Pribosyl_Tfrase"/>
</dbReference>
<evidence type="ECO:0000313" key="5">
    <source>
        <dbReference type="Proteomes" id="UP001461163"/>
    </source>
</evidence>
<gene>
    <name evidence="4" type="ORF">WNY77_04710</name>
</gene>
<keyword evidence="2 4" id="KW-0808">Transferase</keyword>
<evidence type="ECO:0000256" key="2">
    <source>
        <dbReference type="ARBA" id="ARBA00022679"/>
    </source>
</evidence>
<dbReference type="NCBIfam" id="NF006564">
    <property type="entry name" value="PRK09071.1"/>
    <property type="match status" value="1"/>
</dbReference>
<dbReference type="PANTHER" id="PTHR43285">
    <property type="entry name" value="ANTHRANILATE PHOSPHORIBOSYLTRANSFERASE"/>
    <property type="match status" value="1"/>
</dbReference>
<dbReference type="InterPro" id="IPR036320">
    <property type="entry name" value="Glycosyl_Trfase_fam3_N_dom_sf"/>
</dbReference>
<dbReference type="Proteomes" id="UP001461163">
    <property type="component" value="Unassembled WGS sequence"/>
</dbReference>
<dbReference type="InterPro" id="IPR017459">
    <property type="entry name" value="Glycosyl_Trfase_fam3_N_dom"/>
</dbReference>
<dbReference type="Gene3D" id="3.40.1030.10">
    <property type="entry name" value="Nucleoside phosphorylase/phosphoribosyltransferase catalytic domain"/>
    <property type="match status" value="1"/>
</dbReference>
<dbReference type="PANTHER" id="PTHR43285:SF2">
    <property type="entry name" value="ANTHRANILATE PHOSPHORIBOSYLTRANSFERASE"/>
    <property type="match status" value="1"/>
</dbReference>
<reference evidence="4 5" key="1">
    <citation type="submission" date="2024-03" db="EMBL/GenBank/DDBJ databases">
        <title>Community enrichment and isolation of bacterial strains for fucoidan degradation.</title>
        <authorList>
            <person name="Sichert A."/>
        </authorList>
    </citation>
    <scope>NUCLEOTIDE SEQUENCE [LARGE SCALE GENOMIC DNA]</scope>
    <source>
        <strain evidence="4 5">AS12</strain>
    </source>
</reference>
<organism evidence="4 5">
    <name type="scientific">Paraglaciecola mesophila</name>
    <dbReference type="NCBI Taxonomy" id="197222"/>
    <lineage>
        <taxon>Bacteria</taxon>
        <taxon>Pseudomonadati</taxon>
        <taxon>Pseudomonadota</taxon>
        <taxon>Gammaproteobacteria</taxon>
        <taxon>Alteromonadales</taxon>
        <taxon>Alteromonadaceae</taxon>
        <taxon>Paraglaciecola</taxon>
    </lineage>
</organism>
<dbReference type="Gene3D" id="1.20.970.10">
    <property type="entry name" value="Transferase, Pyrimidine Nucleoside Phosphorylase, Chain C"/>
    <property type="match status" value="1"/>
</dbReference>
<proteinExistence type="predicted"/>
<dbReference type="EMBL" id="JBBMQS010000002">
    <property type="protein sequence ID" value="MEM5496691.1"/>
    <property type="molecule type" value="Genomic_DNA"/>
</dbReference>
<protein>
    <submittedName>
        <fullName evidence="4">Glycosyl transferase family protein</fullName>
    </submittedName>
</protein>
<keyword evidence="5" id="KW-1185">Reference proteome</keyword>
<dbReference type="SUPFAM" id="SSF52418">
    <property type="entry name" value="Nucleoside phosphorylase/phosphoribosyltransferase catalytic domain"/>
    <property type="match status" value="1"/>
</dbReference>
<dbReference type="SUPFAM" id="SSF47648">
    <property type="entry name" value="Nucleoside phosphorylase/phosphoribosyltransferase N-terminal domain"/>
    <property type="match status" value="1"/>
</dbReference>
<sequence length="361" mass="40378">MRTNSNTLHPTQFKEFIRIIGRGQRAGGTLSQGQAYQAMKMLINDEITPEQKGAFLMLLRVREETAEELAGFIQAFREVNNPQITALPIDIDLGCYAGKRRHLPWFLLAVIALGQQGKKVFLHGTHEPDSNRLYLKDVLPQLGIEPARNAAHAGEQLDALGFSYMDLADINPKLDDMIQLRGQFGLRSCANTLARMLNASRAPNSLQGVFHRDVDIKHSRCAKLVYEQTPTSLVSIMCFRGEGGEVEYNPERDVTLHLCQAGRETTIDVPALLSHWVTKPKTLEVKQLVDVWQGSDDNAYGTHAILGSLSLMLILTDNLSLEDAKHRAEQCWQGRNKNWPFTLPVKKDAASYQTTGTHKAH</sequence>
<comment type="caution">
    <text evidence="4">The sequence shown here is derived from an EMBL/GenBank/DDBJ whole genome shotgun (WGS) entry which is preliminary data.</text>
</comment>
<feature type="domain" description="Glycosyl transferase family 3 N-terminal" evidence="3">
    <location>
        <begin position="23"/>
        <end position="78"/>
    </location>
</feature>
<keyword evidence="1" id="KW-0328">Glycosyltransferase</keyword>